<evidence type="ECO:0000256" key="5">
    <source>
        <dbReference type="SAM" id="MobiDB-lite"/>
    </source>
</evidence>
<organism evidence="7">
    <name type="scientific">Mesocestoides corti</name>
    <name type="common">Flatworm</name>
    <dbReference type="NCBI Taxonomy" id="53468"/>
    <lineage>
        <taxon>Eukaryota</taxon>
        <taxon>Metazoa</taxon>
        <taxon>Spiralia</taxon>
        <taxon>Lophotrochozoa</taxon>
        <taxon>Platyhelminthes</taxon>
        <taxon>Cestoda</taxon>
        <taxon>Eucestoda</taxon>
        <taxon>Cyclophyllidea</taxon>
        <taxon>Mesocestoididae</taxon>
        <taxon>Mesocestoides</taxon>
    </lineage>
</organism>
<keyword evidence="2 6" id="KW-0812">Transmembrane</keyword>
<dbReference type="PANTHER" id="PTHR21284">
    <property type="entry name" value="EG:80H7.2 PROTEIN"/>
    <property type="match status" value="1"/>
</dbReference>
<accession>A0A5K3FT51</accession>
<reference evidence="7" key="1">
    <citation type="submission" date="2019-11" db="UniProtKB">
        <authorList>
            <consortium name="WormBaseParasite"/>
        </authorList>
    </citation>
    <scope>IDENTIFICATION</scope>
</reference>
<dbReference type="Pfam" id="PF13903">
    <property type="entry name" value="Claudin_2"/>
    <property type="match status" value="1"/>
</dbReference>
<feature type="transmembrane region" description="Helical" evidence="6">
    <location>
        <begin position="95"/>
        <end position="123"/>
    </location>
</feature>
<evidence type="ECO:0000256" key="6">
    <source>
        <dbReference type="SAM" id="Phobius"/>
    </source>
</evidence>
<comment type="subcellular location">
    <subcellularLocation>
        <location evidence="1">Membrane</location>
        <topology evidence="1">Multi-pass membrane protein</topology>
    </subcellularLocation>
</comment>
<evidence type="ECO:0000313" key="7">
    <source>
        <dbReference type="WBParaSite" id="MCU_011047-RA"/>
    </source>
</evidence>
<name>A0A5K3FT51_MESCO</name>
<evidence type="ECO:0000256" key="2">
    <source>
        <dbReference type="ARBA" id="ARBA00022692"/>
    </source>
</evidence>
<feature type="compositionally biased region" description="Polar residues" evidence="5">
    <location>
        <begin position="303"/>
        <end position="322"/>
    </location>
</feature>
<dbReference type="PANTHER" id="PTHR21284:SF12">
    <property type="entry name" value="EG:80H7.2 PROTEIN"/>
    <property type="match status" value="1"/>
</dbReference>
<keyword evidence="4 6" id="KW-0472">Membrane</keyword>
<evidence type="ECO:0000256" key="1">
    <source>
        <dbReference type="ARBA" id="ARBA00004141"/>
    </source>
</evidence>
<proteinExistence type="predicted"/>
<feature type="transmembrane region" description="Helical" evidence="6">
    <location>
        <begin position="175"/>
        <end position="195"/>
    </location>
</feature>
<feature type="transmembrane region" description="Helical" evidence="6">
    <location>
        <begin position="12"/>
        <end position="38"/>
    </location>
</feature>
<keyword evidence="3 6" id="KW-1133">Transmembrane helix</keyword>
<feature type="region of interest" description="Disordered" evidence="5">
    <location>
        <begin position="297"/>
        <end position="346"/>
    </location>
</feature>
<sequence>MSDKEKLTRMYMPFYAACGFTAGGFIFFLFSFSSPYWIESYDYVHSSFLHLGLWSACFNKFIHPQDFHANELTGCYWMYDRFFFQIGIWEWLNPYWLVAIQTLIIVAFIANLISVLVLVLYYLLYGQPAAESTIVCGLQIFTGVLLSISLIVFGVNSQDRRWMQRPDQNFLSWSYGFLILATICSFIAAAFLCCVSYTDRAAQREVEHFEAVEGQYGARSVAGGTYLTGRHPSTLFARSLYGTQSRIGGGGGVVVNVPATDDGPPQQVEIGGPGVYTGGPMSSQLSPLREEQVVDDDDGIFSDQGNDTYVSSGNTSARQSSGRGRYHSDNDTPTQSLLYGYRRAQR</sequence>
<dbReference type="WBParaSite" id="MCU_011047-RA">
    <property type="protein sequence ID" value="MCU_011047-RA"/>
    <property type="gene ID" value="MCU_011047"/>
</dbReference>
<dbReference type="Gene3D" id="1.20.140.150">
    <property type="match status" value="1"/>
</dbReference>
<protein>
    <submittedName>
        <fullName evidence="7">PMP-22/EMP/MP20/Claudin tight junction</fullName>
    </submittedName>
</protein>
<evidence type="ECO:0000256" key="3">
    <source>
        <dbReference type="ARBA" id="ARBA00022989"/>
    </source>
</evidence>
<dbReference type="InterPro" id="IPR004031">
    <property type="entry name" value="PMP22/EMP/MP20/Claudin"/>
</dbReference>
<dbReference type="GO" id="GO:0016020">
    <property type="term" value="C:membrane"/>
    <property type="evidence" value="ECO:0007669"/>
    <property type="project" value="UniProtKB-SubCell"/>
</dbReference>
<dbReference type="AlphaFoldDB" id="A0A5K3FT51"/>
<evidence type="ECO:0000256" key="4">
    <source>
        <dbReference type="ARBA" id="ARBA00023136"/>
    </source>
</evidence>
<feature type="transmembrane region" description="Helical" evidence="6">
    <location>
        <begin position="135"/>
        <end position="155"/>
    </location>
</feature>